<keyword evidence="9" id="KW-1185">Reference proteome</keyword>
<keyword evidence="8" id="KW-0670">Pyruvate</keyword>
<dbReference type="GO" id="GO:0030976">
    <property type="term" value="F:thiamine pyrophosphate binding"/>
    <property type="evidence" value="ECO:0007669"/>
    <property type="project" value="InterPro"/>
</dbReference>
<gene>
    <name evidence="8" type="ORF">DWB85_07035</name>
</gene>
<feature type="domain" description="4Fe-4S ferredoxin-type" evidence="7">
    <location>
        <begin position="635"/>
        <end position="667"/>
    </location>
</feature>
<dbReference type="NCBIfam" id="NF009589">
    <property type="entry name" value="PRK13030.1"/>
    <property type="match status" value="1"/>
</dbReference>
<dbReference type="PANTHER" id="PTHR48084:SF3">
    <property type="entry name" value="SUBUNIT OF PYRUVATE:FLAVODOXIN OXIDOREDUCTASE"/>
    <property type="match status" value="1"/>
</dbReference>
<dbReference type="CDD" id="cd07034">
    <property type="entry name" value="TPP_PYR_PFOR_IOR-alpha_like"/>
    <property type="match status" value="1"/>
</dbReference>
<dbReference type="InterPro" id="IPR029061">
    <property type="entry name" value="THDP-binding"/>
</dbReference>
<dbReference type="InterPro" id="IPR011766">
    <property type="entry name" value="TPP_enzyme_TPP-bd"/>
</dbReference>
<evidence type="ECO:0000256" key="6">
    <source>
        <dbReference type="ARBA" id="ARBA00023014"/>
    </source>
</evidence>
<dbReference type="NCBIfam" id="NF009588">
    <property type="entry name" value="PRK13029.1"/>
    <property type="match status" value="1"/>
</dbReference>
<accession>A0A3L7E2F3</accession>
<dbReference type="Pfam" id="PF20169">
    <property type="entry name" value="DUF6537"/>
    <property type="match status" value="1"/>
</dbReference>
<evidence type="ECO:0000256" key="2">
    <source>
        <dbReference type="ARBA" id="ARBA00022485"/>
    </source>
</evidence>
<evidence type="ECO:0000256" key="4">
    <source>
        <dbReference type="ARBA" id="ARBA00023002"/>
    </source>
</evidence>
<dbReference type="AlphaFoldDB" id="A0A3L7E2F3"/>
<dbReference type="InterPro" id="IPR017896">
    <property type="entry name" value="4Fe4S_Fe-S-bd"/>
</dbReference>
<evidence type="ECO:0000256" key="1">
    <source>
        <dbReference type="ARBA" id="ARBA00022448"/>
    </source>
</evidence>
<dbReference type="Proteomes" id="UP000265509">
    <property type="component" value="Unassembled WGS sequence"/>
</dbReference>
<dbReference type="GO" id="GO:0051539">
    <property type="term" value="F:4 iron, 4 sulfur cluster binding"/>
    <property type="evidence" value="ECO:0007669"/>
    <property type="project" value="UniProtKB-KW"/>
</dbReference>
<keyword evidence="1" id="KW-0813">Transport</keyword>
<keyword evidence="2" id="KW-0479">Metal-binding</keyword>
<dbReference type="InterPro" id="IPR051457">
    <property type="entry name" value="2-oxoacid:Fd_oxidoreductase"/>
</dbReference>
<sequence length="1169" mass="126754">MVLNMAEQTAASASVSLDDKFEITHGRIFINGNQALVRLPLIQQELDRQQGLNTAGYLTGYRGSPLGGLDATLWREQRRLEAHNIVFQPGMNEDLAATAVWGTQQLAGVENPKYDGVFSYWYGKGPGVDRSGDPLKHGNYNGTNRNGGVLVLYGDDHPGKSSTIAHQSEQALAANSIPSLYPASVAEFIEFGLYGWALSRYCGLWVGFKTVNETVEQTATVDIDLDKLKFDWPERGELPVNTVNIENDQYLLPVISYELNLNRYRLPLLHRFVRANPIDKTPVVSSRRKLGIVTAGKAYTDVVQALQLLGIDEQRAEALGLSVYKVGLIWPLEPEGLKAFAAGHEELLFIEEKRAFMEPQAASILFNEAERPRIIGKVDEAGASLLPVDEQLEPRDVARVIAGRLRRCGSGDAALDARLDLFGDSAGEASSTAPAAVRGPYFCSGCPHNTSTRVPEGSVAMAGIGCHTMAAVYRPDTVAPAHMGGEGAQWSGLQHFCERDHVFQNMGDGTFFHSGLMCVRNSVATGANITYKILYNDAVAMTGGQPVDGQISVADMARQVLAERIRGLALVSDDPAKFRSGDLPAGVEVYHRDELDHVQKTMRKIPGTTVIIYEQTCAAEKRRRRKRGTYPDPAQRLFINQEVCEGCGDCSKQSTCVSLEPVETSRGTKRAIDQSSCNKDYSCKKGFCPSFVTVRGGSLRKAKAASLDDSLFAALPAPRPCALDGAYGVMVAGIGGTGVITVSAVLGMAAHIDGKAASIFDMTGLSQKNGAVFSHLKIATDPGQLGAQKLGLGDAQLLMGFDLVASVADDAFRSVGPATRVIGNSKVTQTVLFQLIPGTRVDDSLLVQRLNGAVGSDNAHYVDATGIARAILGDSIGTNMFMVGYASQQGMLPLSPEAIRQAIALNGTAVAFNQRAFELGRLCAHDPQALVPYLPQARQEASLPTTLEAARSAGIELLTQYQNAAYAERFSALVDRVARAERALAPESEQLAVATANSMAKLMAYKDEYEVARFYSDPKFMERLSSVFEGDFELRFNLAPPLLSGKDPNTGLPVKREYGGWMMKVFPLLAKFKFLRGTALDPFGYLAERRAERQLIEDFEQLMERVIAQLNSGNLPVALQLAASPMEIKGYGHVKDEAIDSVRRQQEDLWQRMSGQAEIVQLVDPAGAA</sequence>
<dbReference type="GO" id="GO:0045333">
    <property type="term" value="P:cellular respiration"/>
    <property type="evidence" value="ECO:0007669"/>
    <property type="project" value="UniProtKB-ARBA"/>
</dbReference>
<reference evidence="8 9" key="1">
    <citation type="submission" date="2018-07" db="EMBL/GenBank/DDBJ databases">
        <title>Halioglobus sp. genome submission.</title>
        <authorList>
            <person name="Ye M.-Q."/>
            <person name="Du Z.-J."/>
        </authorList>
    </citation>
    <scope>NUCLEOTIDE SEQUENCE [LARGE SCALE GENOMIC DNA]</scope>
    <source>
        <strain evidence="8 9">U0301</strain>
    </source>
</reference>
<keyword evidence="5" id="KW-0408">Iron</keyword>
<dbReference type="PANTHER" id="PTHR48084">
    <property type="entry name" value="2-OXOGLUTARATE OXIDOREDUCTASE SUBUNIT KORB-RELATED"/>
    <property type="match status" value="1"/>
</dbReference>
<dbReference type="GO" id="GO:0016625">
    <property type="term" value="F:oxidoreductase activity, acting on the aldehyde or oxo group of donors, iron-sulfur protein as acceptor"/>
    <property type="evidence" value="ECO:0007669"/>
    <property type="project" value="UniProtKB-ARBA"/>
</dbReference>
<evidence type="ECO:0000256" key="3">
    <source>
        <dbReference type="ARBA" id="ARBA00022982"/>
    </source>
</evidence>
<dbReference type="Gene3D" id="3.40.50.970">
    <property type="match status" value="1"/>
</dbReference>
<dbReference type="SUPFAM" id="SSF52922">
    <property type="entry name" value="TK C-terminal domain-like"/>
    <property type="match status" value="1"/>
</dbReference>
<dbReference type="EMBL" id="QRAN01000006">
    <property type="protein sequence ID" value="RLQ22372.1"/>
    <property type="molecule type" value="Genomic_DNA"/>
</dbReference>
<evidence type="ECO:0000256" key="5">
    <source>
        <dbReference type="ARBA" id="ARBA00023004"/>
    </source>
</evidence>
<dbReference type="InterPro" id="IPR019752">
    <property type="entry name" value="Pyrv/ketoisovalerate_OxRed_cat"/>
</dbReference>
<dbReference type="GO" id="GO:0044281">
    <property type="term" value="P:small molecule metabolic process"/>
    <property type="evidence" value="ECO:0007669"/>
    <property type="project" value="UniProtKB-ARBA"/>
</dbReference>
<comment type="caution">
    <text evidence="8">The sequence shown here is derived from an EMBL/GenBank/DDBJ whole genome shotgun (WGS) entry which is preliminary data.</text>
</comment>
<organism evidence="8 9">
    <name type="scientific">Seongchinamella sediminis</name>
    <dbReference type="NCBI Taxonomy" id="2283635"/>
    <lineage>
        <taxon>Bacteria</taxon>
        <taxon>Pseudomonadati</taxon>
        <taxon>Pseudomonadota</taxon>
        <taxon>Gammaproteobacteria</taxon>
        <taxon>Cellvibrionales</taxon>
        <taxon>Halieaceae</taxon>
        <taxon>Seongchinamella</taxon>
    </lineage>
</organism>
<keyword evidence="4" id="KW-0560">Oxidoreductase</keyword>
<dbReference type="Gene3D" id="3.40.920.10">
    <property type="entry name" value="Pyruvate-ferredoxin oxidoreductase, PFOR, domain III"/>
    <property type="match status" value="1"/>
</dbReference>
<dbReference type="SUPFAM" id="SSF52518">
    <property type="entry name" value="Thiamin diphosphate-binding fold (THDP-binding)"/>
    <property type="match status" value="2"/>
</dbReference>
<evidence type="ECO:0000259" key="7">
    <source>
        <dbReference type="PROSITE" id="PS51379"/>
    </source>
</evidence>
<dbReference type="InterPro" id="IPR002869">
    <property type="entry name" value="Pyrv_flavodox_OxRed_cen"/>
</dbReference>
<keyword evidence="6" id="KW-0411">Iron-sulfur</keyword>
<dbReference type="Pfam" id="PF01558">
    <property type="entry name" value="POR"/>
    <property type="match status" value="1"/>
</dbReference>
<dbReference type="OrthoDB" id="9803617at2"/>
<dbReference type="InterPro" id="IPR046667">
    <property type="entry name" value="DUF6537"/>
</dbReference>
<dbReference type="InterPro" id="IPR009014">
    <property type="entry name" value="Transketo_C/PFOR_II"/>
</dbReference>
<evidence type="ECO:0000313" key="9">
    <source>
        <dbReference type="Proteomes" id="UP000265509"/>
    </source>
</evidence>
<proteinExistence type="predicted"/>
<dbReference type="SUPFAM" id="SSF53323">
    <property type="entry name" value="Pyruvate-ferredoxin oxidoreductase, PFOR, domain III"/>
    <property type="match status" value="1"/>
</dbReference>
<evidence type="ECO:0000313" key="8">
    <source>
        <dbReference type="EMBL" id="RLQ22372.1"/>
    </source>
</evidence>
<dbReference type="Pfam" id="PF02775">
    <property type="entry name" value="TPP_enzyme_C"/>
    <property type="match status" value="1"/>
</dbReference>
<protein>
    <submittedName>
        <fullName evidence="8">Indolepyruvate ferredoxin oxidoreductase family protein</fullName>
    </submittedName>
</protein>
<keyword evidence="3" id="KW-0249">Electron transport</keyword>
<dbReference type="PROSITE" id="PS51379">
    <property type="entry name" value="4FE4S_FER_2"/>
    <property type="match status" value="1"/>
</dbReference>
<name>A0A3L7E2F3_9GAMM</name>
<keyword evidence="2" id="KW-0004">4Fe-4S</keyword>
<dbReference type="InterPro" id="IPR002880">
    <property type="entry name" value="Pyrv_Fd/Flavodoxin_OxRdtase_N"/>
</dbReference>